<dbReference type="EMBL" id="BNJJ01000025">
    <property type="protein sequence ID" value="GHO88548.1"/>
    <property type="molecule type" value="Genomic_DNA"/>
</dbReference>
<organism evidence="2 3">
    <name type="scientific">Dictyobacter formicarum</name>
    <dbReference type="NCBI Taxonomy" id="2778368"/>
    <lineage>
        <taxon>Bacteria</taxon>
        <taxon>Bacillati</taxon>
        <taxon>Chloroflexota</taxon>
        <taxon>Ktedonobacteria</taxon>
        <taxon>Ktedonobacterales</taxon>
        <taxon>Dictyobacteraceae</taxon>
        <taxon>Dictyobacter</taxon>
    </lineage>
</organism>
<evidence type="ECO:0000313" key="3">
    <source>
        <dbReference type="Proteomes" id="UP000635565"/>
    </source>
</evidence>
<dbReference type="PANTHER" id="PTHR33408">
    <property type="entry name" value="TRANSPOSASE"/>
    <property type="match status" value="1"/>
</dbReference>
<dbReference type="Proteomes" id="UP000635565">
    <property type="component" value="Unassembled WGS sequence"/>
</dbReference>
<dbReference type="InterPro" id="IPR025668">
    <property type="entry name" value="Tnp_DDE_dom"/>
</dbReference>
<sequence>MRFVLNSLAVVAGDWLLEHSDEIWLRRYGHRIEEKLFPKSQESRLAVAETIGQDGWKLLTNLFDPAAPAWLREIPAVDGLRRIWIQNYRSEDGQVHWREQPDIPPAALFINSPYDHEARYGKKYSTRWTGYKVHLTETCEQDQPHLIVHVATTPAPTSDVVMTEVIQADLQQAQMPPRQHLLDAGYINADVLADAESRFGIEIISPAHPDVKWQANTDQGIDASQFVIDWERKQAICPQGQTSVSWTPTFDTRQHEVIKIRFSTKDCQRCPALTRCTSSKSRAPRRLLSVRPQHQYEALKTARKAQATKKFSRQYALRSGIEATISQGVRAFGLRRSRYIGLAKTHLQHIGIAAAINLVRVVAWLDGDELAPTRVSAFQRLYAAA</sequence>
<feature type="domain" description="Transposase DDE" evidence="1">
    <location>
        <begin position="236"/>
        <end position="361"/>
    </location>
</feature>
<gene>
    <name evidence="2" type="ORF">KSZ_65540</name>
</gene>
<protein>
    <recommendedName>
        <fullName evidence="1">Transposase DDE domain-containing protein</fullName>
    </recommendedName>
</protein>
<dbReference type="PANTHER" id="PTHR33408:SF2">
    <property type="entry name" value="TRANSPOSASE DDE DOMAIN-CONTAINING PROTEIN"/>
    <property type="match status" value="1"/>
</dbReference>
<accession>A0ABQ3VT37</accession>
<evidence type="ECO:0000259" key="1">
    <source>
        <dbReference type="Pfam" id="PF13751"/>
    </source>
</evidence>
<keyword evidence="3" id="KW-1185">Reference proteome</keyword>
<comment type="caution">
    <text evidence="2">The sequence shown here is derived from an EMBL/GenBank/DDBJ whole genome shotgun (WGS) entry which is preliminary data.</text>
</comment>
<name>A0ABQ3VT37_9CHLR</name>
<evidence type="ECO:0000313" key="2">
    <source>
        <dbReference type="EMBL" id="GHO88548.1"/>
    </source>
</evidence>
<reference evidence="2 3" key="1">
    <citation type="journal article" date="2021" name="Int. J. Syst. Evol. Microbiol.">
        <title>Reticulibacter mediterranei gen. nov., sp. nov., within the new family Reticulibacteraceae fam. nov., and Ktedonospora formicarum gen. nov., sp. nov., Ktedonobacter robiniae sp. nov., Dictyobacter formicarum sp. nov. and Dictyobacter arantiisoli sp. nov., belonging to the class Ktedonobacteria.</title>
        <authorList>
            <person name="Yabe S."/>
            <person name="Zheng Y."/>
            <person name="Wang C.M."/>
            <person name="Sakai Y."/>
            <person name="Abe K."/>
            <person name="Yokota A."/>
            <person name="Donadio S."/>
            <person name="Cavaletti L."/>
            <person name="Monciardini P."/>
        </authorList>
    </citation>
    <scope>NUCLEOTIDE SEQUENCE [LARGE SCALE GENOMIC DNA]</scope>
    <source>
        <strain evidence="2 3">SOSP1-9</strain>
    </source>
</reference>
<dbReference type="Pfam" id="PF13751">
    <property type="entry name" value="DDE_Tnp_1_6"/>
    <property type="match status" value="1"/>
</dbReference>
<proteinExistence type="predicted"/>